<gene>
    <name evidence="2" type="ORF">MMYC01_207442</name>
</gene>
<feature type="signal peptide" evidence="1">
    <location>
        <begin position="1"/>
        <end position="19"/>
    </location>
</feature>
<accession>A0A175VX07</accession>
<evidence type="ECO:0008006" key="4">
    <source>
        <dbReference type="Google" id="ProtNLM"/>
    </source>
</evidence>
<dbReference type="EMBL" id="LCTW02000249">
    <property type="protein sequence ID" value="KXX75775.1"/>
    <property type="molecule type" value="Genomic_DNA"/>
</dbReference>
<dbReference type="OrthoDB" id="4860686at2759"/>
<reference evidence="2 3" key="1">
    <citation type="journal article" date="2016" name="Genome Announc.">
        <title>Genome Sequence of Madurella mycetomatis mm55, Isolated from a Human Mycetoma Case in Sudan.</title>
        <authorList>
            <person name="Smit S."/>
            <person name="Derks M.F."/>
            <person name="Bervoets S."/>
            <person name="Fahal A."/>
            <person name="van Leeuwen W."/>
            <person name="van Belkum A."/>
            <person name="van de Sande W.W."/>
        </authorList>
    </citation>
    <scope>NUCLEOTIDE SEQUENCE [LARGE SCALE GENOMIC DNA]</scope>
    <source>
        <strain evidence="3">mm55</strain>
    </source>
</reference>
<protein>
    <recommendedName>
        <fullName evidence="4">Secreted protein</fullName>
    </recommendedName>
</protein>
<dbReference type="VEuPathDB" id="FungiDB:MMYC01_207442"/>
<proteinExistence type="predicted"/>
<keyword evidence="3" id="KW-1185">Reference proteome</keyword>
<keyword evidence="1" id="KW-0732">Signal</keyword>
<evidence type="ECO:0000256" key="1">
    <source>
        <dbReference type="SAM" id="SignalP"/>
    </source>
</evidence>
<sequence length="116" mass="13159">MHFNPITWLVLAFATTVAADEMTVVTTCPLFGACNSFNALWHSAYDNFWVNANEGCRDPSHPDMTELCMDWGNQRAHFYFAGQGKRCLRLFSSVGIGQCYGAPCTIQRWHEVTCNW</sequence>
<evidence type="ECO:0000313" key="3">
    <source>
        <dbReference type="Proteomes" id="UP000078237"/>
    </source>
</evidence>
<comment type="caution">
    <text evidence="2">The sequence shown here is derived from an EMBL/GenBank/DDBJ whole genome shotgun (WGS) entry which is preliminary data.</text>
</comment>
<organism evidence="2 3">
    <name type="scientific">Madurella mycetomatis</name>
    <dbReference type="NCBI Taxonomy" id="100816"/>
    <lineage>
        <taxon>Eukaryota</taxon>
        <taxon>Fungi</taxon>
        <taxon>Dikarya</taxon>
        <taxon>Ascomycota</taxon>
        <taxon>Pezizomycotina</taxon>
        <taxon>Sordariomycetes</taxon>
        <taxon>Sordariomycetidae</taxon>
        <taxon>Sordariales</taxon>
        <taxon>Sordariales incertae sedis</taxon>
        <taxon>Madurella</taxon>
    </lineage>
</organism>
<dbReference type="Proteomes" id="UP000078237">
    <property type="component" value="Unassembled WGS sequence"/>
</dbReference>
<evidence type="ECO:0000313" key="2">
    <source>
        <dbReference type="EMBL" id="KXX75775.1"/>
    </source>
</evidence>
<dbReference type="AlphaFoldDB" id="A0A175VX07"/>
<feature type="chain" id="PRO_5008043427" description="Secreted protein" evidence="1">
    <location>
        <begin position="20"/>
        <end position="116"/>
    </location>
</feature>
<name>A0A175VX07_9PEZI</name>